<dbReference type="PANTHER" id="PTHR46426:SF1">
    <property type="entry name" value="PROTEIN DISULFIDE-ISOMERASE TMX3"/>
    <property type="match status" value="1"/>
</dbReference>
<reference evidence="7 8" key="1">
    <citation type="journal article" date="2023" name="BMC Biol.">
        <title>The compact genome of the sponge Oopsacas minuta (Hexactinellida) is lacking key metazoan core genes.</title>
        <authorList>
            <person name="Santini S."/>
            <person name="Schenkelaars Q."/>
            <person name="Jourda C."/>
            <person name="Duchesne M."/>
            <person name="Belahbib H."/>
            <person name="Rocher C."/>
            <person name="Selva M."/>
            <person name="Riesgo A."/>
            <person name="Vervoort M."/>
            <person name="Leys S.P."/>
            <person name="Kodjabachian L."/>
            <person name="Le Bivic A."/>
            <person name="Borchiellini C."/>
            <person name="Claverie J.M."/>
            <person name="Renard E."/>
        </authorList>
    </citation>
    <scope>NUCLEOTIDE SEQUENCE [LARGE SCALE GENOMIC DNA]</scope>
    <source>
        <strain evidence="7">SPO-2</strain>
    </source>
</reference>
<feature type="transmembrane region" description="Helical" evidence="5">
    <location>
        <begin position="395"/>
        <end position="419"/>
    </location>
</feature>
<feature type="domain" description="Thioredoxin" evidence="6">
    <location>
        <begin position="53"/>
        <end position="135"/>
    </location>
</feature>
<dbReference type="InterPro" id="IPR036249">
    <property type="entry name" value="Thioredoxin-like_sf"/>
</dbReference>
<keyword evidence="2 5" id="KW-0812">Transmembrane</keyword>
<protein>
    <submittedName>
        <fullName evidence="7">Protein disulfide-isomerase 2-like</fullName>
    </submittedName>
</protein>
<keyword evidence="3 5" id="KW-1133">Transmembrane helix</keyword>
<evidence type="ECO:0000256" key="5">
    <source>
        <dbReference type="SAM" id="Phobius"/>
    </source>
</evidence>
<comment type="subcellular location">
    <subcellularLocation>
        <location evidence="1">Membrane</location>
        <topology evidence="1">Single-pass membrane protein</topology>
    </subcellularLocation>
</comment>
<gene>
    <name evidence="7" type="ORF">LOD99_2277</name>
</gene>
<comment type="caution">
    <text evidence="7">The sequence shown here is derived from an EMBL/GenBank/DDBJ whole genome shotgun (WGS) entry which is preliminary data.</text>
</comment>
<dbReference type="PANTHER" id="PTHR46426">
    <property type="entry name" value="PROTEIN DISULFIDE-ISOMERASE TMX3"/>
    <property type="match status" value="1"/>
</dbReference>
<dbReference type="Pfam" id="PF00085">
    <property type="entry name" value="Thioredoxin"/>
    <property type="match status" value="1"/>
</dbReference>
<dbReference type="Proteomes" id="UP001165289">
    <property type="component" value="Unassembled WGS sequence"/>
</dbReference>
<name>A0AAV7K2H8_9METZ</name>
<proteinExistence type="predicted"/>
<dbReference type="GO" id="GO:0005783">
    <property type="term" value="C:endoplasmic reticulum"/>
    <property type="evidence" value="ECO:0007669"/>
    <property type="project" value="TreeGrafter"/>
</dbReference>
<evidence type="ECO:0000256" key="3">
    <source>
        <dbReference type="ARBA" id="ARBA00022989"/>
    </source>
</evidence>
<dbReference type="AlphaFoldDB" id="A0AAV7K2H8"/>
<accession>A0AAV7K2H8</accession>
<dbReference type="InterPro" id="IPR013766">
    <property type="entry name" value="Thioredoxin_domain"/>
</dbReference>
<evidence type="ECO:0000256" key="1">
    <source>
        <dbReference type="ARBA" id="ARBA00004167"/>
    </source>
</evidence>
<feature type="transmembrane region" description="Helical" evidence="5">
    <location>
        <begin position="12"/>
        <end position="31"/>
    </location>
</feature>
<evidence type="ECO:0000313" key="8">
    <source>
        <dbReference type="Proteomes" id="UP001165289"/>
    </source>
</evidence>
<evidence type="ECO:0000313" key="7">
    <source>
        <dbReference type="EMBL" id="KAI6655442.1"/>
    </source>
</evidence>
<keyword evidence="4 5" id="KW-0472">Membrane</keyword>
<evidence type="ECO:0000256" key="2">
    <source>
        <dbReference type="ARBA" id="ARBA00022692"/>
    </source>
</evidence>
<evidence type="ECO:0000259" key="6">
    <source>
        <dbReference type="Pfam" id="PF00085"/>
    </source>
</evidence>
<dbReference type="InterPro" id="IPR052250">
    <property type="entry name" value="PDI_TMX3"/>
</dbReference>
<evidence type="ECO:0000256" key="4">
    <source>
        <dbReference type="ARBA" id="ARBA00023136"/>
    </source>
</evidence>
<dbReference type="GO" id="GO:0016020">
    <property type="term" value="C:membrane"/>
    <property type="evidence" value="ECO:0007669"/>
    <property type="project" value="UniProtKB-SubCell"/>
</dbReference>
<keyword evidence="8" id="KW-1185">Reference proteome</keyword>
<sequence>MKLAMTYLQKHNAGFFTIMFVFLALLYSILYCSKFQRTSSTGVIELDDGFRAISSNGKWLVLFYTPWCSRSIDLFLCLEDIASNKSITGLLVAKLDVNTYKTFSSSIGITSTPTVLFYNYGIKYELSGDLSKISLLGYIESISANLLVEISEQSQFRRILVEHKVFFLCIYNETVNTLIHEMYSNAAIGLKHKAKFFYALNIIFHKEIFSYPSFVVYKNSQPYFYEGEISVLRLNRWIHQEQYDIFPQIHYSDMYHIVSNSKNLLLGIFAYSDDHSIETQKWNKTIFTLARERKFIDNIFILSTSSCDIIEKVIGACPKLPRFVIWNTSNLLYFELGIYMKERFAPEVDLNITILEQFIKMVLRRETISISGYSYWFAVEAIFADISGSQMRLLYFYPIFIKLFPLILISVCFVSCLYIRRSVYNGVD</sequence>
<dbReference type="SUPFAM" id="SSF52833">
    <property type="entry name" value="Thioredoxin-like"/>
    <property type="match status" value="2"/>
</dbReference>
<organism evidence="7 8">
    <name type="scientific">Oopsacas minuta</name>
    <dbReference type="NCBI Taxonomy" id="111878"/>
    <lineage>
        <taxon>Eukaryota</taxon>
        <taxon>Metazoa</taxon>
        <taxon>Porifera</taxon>
        <taxon>Hexactinellida</taxon>
        <taxon>Hexasterophora</taxon>
        <taxon>Lyssacinosida</taxon>
        <taxon>Leucopsacidae</taxon>
        <taxon>Oopsacas</taxon>
    </lineage>
</organism>
<dbReference type="EMBL" id="JAKMXF010000199">
    <property type="protein sequence ID" value="KAI6655442.1"/>
    <property type="molecule type" value="Genomic_DNA"/>
</dbReference>
<dbReference type="Gene3D" id="3.40.30.10">
    <property type="entry name" value="Glutaredoxin"/>
    <property type="match status" value="1"/>
</dbReference>